<dbReference type="OrthoDB" id="892893at2"/>
<sequence length="205" mass="23604">MGKWSSCCKVGQKKGVEACPIAYEINRVLDDARNRALQIAFVSEKEGVSYSVLNDRLLSDVELSQIIGRKRASQCAIDWIDEHIENRRVTEPTKKQMRMTAEKMRRFDKVRGSVTTWGGIDYQYYDAFVSFLLQEGLSQNTVFDKHVKNLKTFLRAAEQMKIDVPNDYKVGLFKRKRTEVDSVYLTDAELDKIAAIDSSEPIHYH</sequence>
<organism evidence="3 4">
    <name type="scientific">Porphyromonas loveana</name>
    <dbReference type="NCBI Taxonomy" id="1884669"/>
    <lineage>
        <taxon>Bacteria</taxon>
        <taxon>Pseudomonadati</taxon>
        <taxon>Bacteroidota</taxon>
        <taxon>Bacteroidia</taxon>
        <taxon>Bacteroidales</taxon>
        <taxon>Porphyromonadaceae</taxon>
        <taxon>Porphyromonas</taxon>
    </lineage>
</organism>
<dbReference type="Gene3D" id="1.10.150.130">
    <property type="match status" value="1"/>
</dbReference>
<proteinExistence type="predicted"/>
<accession>A0A2U1F3S6</accession>
<dbReference type="Proteomes" id="UP000245462">
    <property type="component" value="Unassembled WGS sequence"/>
</dbReference>
<dbReference type="RefSeq" id="WP_116680008.1">
    <property type="nucleotide sequence ID" value="NZ_QEKY01000021.1"/>
</dbReference>
<gene>
    <name evidence="3" type="ORF">C7382_12115</name>
</gene>
<name>A0A2U1F3S6_9PORP</name>
<dbReference type="AlphaFoldDB" id="A0A2U1F3S6"/>
<protein>
    <recommendedName>
        <fullName evidence="2">Phage integrase SAM-like domain-containing protein</fullName>
    </recommendedName>
</protein>
<dbReference type="InterPro" id="IPR010998">
    <property type="entry name" value="Integrase_recombinase_N"/>
</dbReference>
<keyword evidence="1" id="KW-0238">DNA-binding</keyword>
<keyword evidence="4" id="KW-1185">Reference proteome</keyword>
<dbReference type="Pfam" id="PF13102">
    <property type="entry name" value="Phage_int_SAM_5"/>
    <property type="match status" value="1"/>
</dbReference>
<reference evidence="3 4" key="1">
    <citation type="submission" date="2018-04" db="EMBL/GenBank/DDBJ databases">
        <title>Genomic Encyclopedia of Type Strains, Phase IV (KMG-IV): sequencing the most valuable type-strain genomes for metagenomic binning, comparative biology and taxonomic classification.</title>
        <authorList>
            <person name="Goeker M."/>
        </authorList>
    </citation>
    <scope>NUCLEOTIDE SEQUENCE [LARGE SCALE GENOMIC DNA]</scope>
    <source>
        <strain evidence="3 4">DSM 28520</strain>
    </source>
</reference>
<feature type="domain" description="Phage integrase SAM-like" evidence="2">
    <location>
        <begin position="77"/>
        <end position="169"/>
    </location>
</feature>
<evidence type="ECO:0000313" key="3">
    <source>
        <dbReference type="EMBL" id="PVZ06799.1"/>
    </source>
</evidence>
<dbReference type="GO" id="GO:0003677">
    <property type="term" value="F:DNA binding"/>
    <property type="evidence" value="ECO:0007669"/>
    <property type="project" value="UniProtKB-KW"/>
</dbReference>
<dbReference type="InterPro" id="IPR025269">
    <property type="entry name" value="SAM-like_dom"/>
</dbReference>
<dbReference type="GeneID" id="94551630"/>
<comment type="caution">
    <text evidence="3">The sequence shown here is derived from an EMBL/GenBank/DDBJ whole genome shotgun (WGS) entry which is preliminary data.</text>
</comment>
<evidence type="ECO:0000313" key="4">
    <source>
        <dbReference type="Proteomes" id="UP000245462"/>
    </source>
</evidence>
<evidence type="ECO:0000256" key="1">
    <source>
        <dbReference type="ARBA" id="ARBA00023125"/>
    </source>
</evidence>
<evidence type="ECO:0000259" key="2">
    <source>
        <dbReference type="Pfam" id="PF13102"/>
    </source>
</evidence>
<dbReference type="EMBL" id="QEKY01000021">
    <property type="protein sequence ID" value="PVZ06799.1"/>
    <property type="molecule type" value="Genomic_DNA"/>
</dbReference>